<dbReference type="Proteomes" id="UP000811246">
    <property type="component" value="Chromosome 10"/>
</dbReference>
<feature type="compositionally biased region" description="Low complexity" evidence="1">
    <location>
        <begin position="51"/>
        <end position="66"/>
    </location>
</feature>
<proteinExistence type="predicted"/>
<evidence type="ECO:0000313" key="3">
    <source>
        <dbReference type="Proteomes" id="UP000811246"/>
    </source>
</evidence>
<dbReference type="InterPro" id="IPR012438">
    <property type="entry name" value="DUF1639"/>
</dbReference>
<dbReference type="AlphaFoldDB" id="A0A922DWN9"/>
<feature type="compositionally biased region" description="Polar residues" evidence="1">
    <location>
        <begin position="77"/>
        <end position="97"/>
    </location>
</feature>
<evidence type="ECO:0000256" key="1">
    <source>
        <dbReference type="SAM" id="MobiDB-lite"/>
    </source>
</evidence>
<dbReference type="Pfam" id="PF07797">
    <property type="entry name" value="DUF1639"/>
    <property type="match status" value="1"/>
</dbReference>
<feature type="region of interest" description="Disordered" evidence="1">
    <location>
        <begin position="51"/>
        <end position="267"/>
    </location>
</feature>
<organism evidence="2 3">
    <name type="scientific">Carya illinoinensis</name>
    <name type="common">Pecan</name>
    <dbReference type="NCBI Taxonomy" id="32201"/>
    <lineage>
        <taxon>Eukaryota</taxon>
        <taxon>Viridiplantae</taxon>
        <taxon>Streptophyta</taxon>
        <taxon>Embryophyta</taxon>
        <taxon>Tracheophyta</taxon>
        <taxon>Spermatophyta</taxon>
        <taxon>Magnoliopsida</taxon>
        <taxon>eudicotyledons</taxon>
        <taxon>Gunneridae</taxon>
        <taxon>Pentapetalae</taxon>
        <taxon>rosids</taxon>
        <taxon>fabids</taxon>
        <taxon>Fagales</taxon>
        <taxon>Juglandaceae</taxon>
        <taxon>Carya</taxon>
    </lineage>
</organism>
<feature type="compositionally biased region" description="Low complexity" evidence="1">
    <location>
        <begin position="127"/>
        <end position="138"/>
    </location>
</feature>
<name>A0A922DWN9_CARIL</name>
<protein>
    <submittedName>
        <fullName evidence="2">Uncharacterized protein</fullName>
    </submittedName>
</protein>
<sequence>MGRFAELRSFTRARLLSARFCCRYQRVSSPDGVPLSNVKRSITNGRILHTTTNTTKTNVNSTSCSTLEGKGFRFRSPSRTTQDHNTTLEAAPTSPQSENHHHDSPPPPAKNHQAQIPTQNPKRDRSPSPSASASPSPGRGAGAGNGDMLLQWGQRKRARVSRTDVRVPTDDSASSSSSSAAIKSQRRLTPASSMPPPPPPLPLPPASTSNGTTRPRREASSFLSNRNLEERSGCGGNGSPSRNGGRVLPRSTAGKRSPPPAKHDRKVMLCSGSAKDEKPNGSSDRVGTANQTLLEQQESRRSNAAASLAGGGGEKVNFEVTEWPRIYIALSRKEKEDDFLAMKGTKLSQRPKKRAKNIDKALQYCFPGMWLSDLTRNRYEVREKKCVKKQKRRGLKGMESFDSESE</sequence>
<feature type="compositionally biased region" description="Low complexity" evidence="1">
    <location>
        <begin position="172"/>
        <end position="181"/>
    </location>
</feature>
<feature type="compositionally biased region" description="Pro residues" evidence="1">
    <location>
        <begin position="193"/>
        <end position="205"/>
    </location>
</feature>
<accession>A0A922DWN9</accession>
<reference evidence="2" key="1">
    <citation type="submission" date="2021-01" db="EMBL/GenBank/DDBJ databases">
        <authorList>
            <person name="Lovell J.T."/>
            <person name="Bentley N."/>
            <person name="Bhattarai G."/>
            <person name="Jenkins J.W."/>
            <person name="Sreedasyam A."/>
            <person name="Alarcon Y."/>
            <person name="Bock C."/>
            <person name="Boston L."/>
            <person name="Carlson J."/>
            <person name="Cervantes K."/>
            <person name="Clermont K."/>
            <person name="Krom N."/>
            <person name="Kubenka K."/>
            <person name="Mamidi S."/>
            <person name="Mattison C."/>
            <person name="Monteros M."/>
            <person name="Pisani C."/>
            <person name="Plott C."/>
            <person name="Rajasekar S."/>
            <person name="Rhein H.S."/>
            <person name="Rohla C."/>
            <person name="Song M."/>
            <person name="Hilaire R.S."/>
            <person name="Shu S."/>
            <person name="Wells L."/>
            <person name="Wang X."/>
            <person name="Webber J."/>
            <person name="Heerema R.J."/>
            <person name="Klein P."/>
            <person name="Conner P."/>
            <person name="Grauke L."/>
            <person name="Grimwood J."/>
            <person name="Schmutz J."/>
            <person name="Randall J.J."/>
        </authorList>
    </citation>
    <scope>NUCLEOTIDE SEQUENCE</scope>
    <source>
        <tissue evidence="2">Leaf</tissue>
    </source>
</reference>
<gene>
    <name evidence="2" type="ORF">I3842_10G108100</name>
</gene>
<evidence type="ECO:0000313" key="2">
    <source>
        <dbReference type="EMBL" id="KAG6692293.1"/>
    </source>
</evidence>
<dbReference type="PANTHER" id="PTHR33130:SF33">
    <property type="entry name" value="PUTATIVE (DUF1639)-RELATED"/>
    <property type="match status" value="1"/>
</dbReference>
<dbReference type="EMBL" id="CM031834">
    <property type="protein sequence ID" value="KAG6692293.1"/>
    <property type="molecule type" value="Genomic_DNA"/>
</dbReference>
<comment type="caution">
    <text evidence="2">The sequence shown here is derived from an EMBL/GenBank/DDBJ whole genome shotgun (WGS) entry which is preliminary data.</text>
</comment>
<dbReference type="PANTHER" id="PTHR33130">
    <property type="entry name" value="PUTATIVE (DUF1639)-RELATED"/>
    <property type="match status" value="1"/>
</dbReference>